<dbReference type="EMBL" id="FOCX01000065">
    <property type="protein sequence ID" value="SEP28728.1"/>
    <property type="molecule type" value="Genomic_DNA"/>
</dbReference>
<reference evidence="2" key="1">
    <citation type="submission" date="2016-10" db="EMBL/GenBank/DDBJ databases">
        <authorList>
            <person name="Varghese N."/>
            <person name="Submissions S."/>
        </authorList>
    </citation>
    <scope>NUCLEOTIDE SEQUENCE [LARGE SCALE GENOMIC DNA]</scope>
    <source>
        <strain evidence="2">IBRC-M 10043</strain>
    </source>
</reference>
<keyword evidence="2" id="KW-1185">Reference proteome</keyword>
<accession>A0A1H8WNT1</accession>
<protein>
    <submittedName>
        <fullName evidence="1">Uncharacterized protein</fullName>
    </submittedName>
</protein>
<evidence type="ECO:0000313" key="2">
    <source>
        <dbReference type="Proteomes" id="UP000198775"/>
    </source>
</evidence>
<name>A0A1H8WNT1_9EURY</name>
<dbReference type="AlphaFoldDB" id="A0A1H8WNT1"/>
<dbReference type="Proteomes" id="UP000198775">
    <property type="component" value="Unassembled WGS sequence"/>
</dbReference>
<proteinExistence type="predicted"/>
<evidence type="ECO:0000313" key="1">
    <source>
        <dbReference type="EMBL" id="SEP28728.1"/>
    </source>
</evidence>
<sequence length="37" mass="4310">MEQIVVGIIFIRYVNPHSVPNLKSLHCIGFLVVWHYS</sequence>
<organism evidence="1 2">
    <name type="scientific">Halorientalis persicus</name>
    <dbReference type="NCBI Taxonomy" id="1367881"/>
    <lineage>
        <taxon>Archaea</taxon>
        <taxon>Methanobacteriati</taxon>
        <taxon>Methanobacteriota</taxon>
        <taxon>Stenosarchaea group</taxon>
        <taxon>Halobacteria</taxon>
        <taxon>Halobacteriales</taxon>
        <taxon>Haloarculaceae</taxon>
        <taxon>Halorientalis</taxon>
    </lineage>
</organism>
<gene>
    <name evidence="1" type="ORF">SAMN05216388_10655</name>
</gene>